<dbReference type="Proteomes" id="UP000539642">
    <property type="component" value="Unassembled WGS sequence"/>
</dbReference>
<proteinExistence type="predicted"/>
<dbReference type="EMBL" id="JACHEO010000016">
    <property type="protein sequence ID" value="MBB5348881.1"/>
    <property type="molecule type" value="Genomic_DNA"/>
</dbReference>
<reference evidence="1 2" key="1">
    <citation type="submission" date="2020-08" db="EMBL/GenBank/DDBJ databases">
        <title>Genomic Encyclopedia of Type Strains, Phase IV (KMG-IV): sequencing the most valuable type-strain genomes for metagenomic binning, comparative biology and taxonomic classification.</title>
        <authorList>
            <person name="Goeker M."/>
        </authorList>
    </citation>
    <scope>NUCLEOTIDE SEQUENCE [LARGE SCALE GENOMIC DNA]</scope>
    <source>
        <strain evidence="1 2">DSM 28570</strain>
    </source>
</reference>
<organism evidence="1 2">
    <name type="scientific">Desulfoprunum benzoelyticum</name>
    <dbReference type="NCBI Taxonomy" id="1506996"/>
    <lineage>
        <taxon>Bacteria</taxon>
        <taxon>Pseudomonadati</taxon>
        <taxon>Thermodesulfobacteriota</taxon>
        <taxon>Desulfobulbia</taxon>
        <taxon>Desulfobulbales</taxon>
        <taxon>Desulfobulbaceae</taxon>
        <taxon>Desulfoprunum</taxon>
    </lineage>
</organism>
<name>A0A840V7A0_9BACT</name>
<evidence type="ECO:0000313" key="1">
    <source>
        <dbReference type="EMBL" id="MBB5348881.1"/>
    </source>
</evidence>
<keyword evidence="2" id="KW-1185">Reference proteome</keyword>
<protein>
    <submittedName>
        <fullName evidence="1">Uncharacterized protein</fullName>
    </submittedName>
</protein>
<evidence type="ECO:0000313" key="2">
    <source>
        <dbReference type="Proteomes" id="UP000539642"/>
    </source>
</evidence>
<dbReference type="AlphaFoldDB" id="A0A840V7A0"/>
<comment type="caution">
    <text evidence="1">The sequence shown here is derived from an EMBL/GenBank/DDBJ whole genome shotgun (WGS) entry which is preliminary data.</text>
</comment>
<sequence length="170" mass="19436">MSLEFRLQVHVHQRFISETMALELLQLEAEDRSRLADLFTDFQMGGGKQRRFFSLARDVAMRAETSIAELLDQPPLQEILQHRQMNAPQKVQNLLVILQQMATPSLYRDEQSFKARVATLALPSTCTVLHSQAFETEEVHLSIKFENFDQLRKASATLMDGLKNMGLSDT</sequence>
<gene>
    <name evidence="1" type="ORF">HNQ81_002622</name>
</gene>
<accession>A0A840V7A0</accession>
<dbReference type="RefSeq" id="WP_240191695.1">
    <property type="nucleotide sequence ID" value="NZ_JACHEO010000016.1"/>
</dbReference>